<evidence type="ECO:0000256" key="1">
    <source>
        <dbReference type="SAM" id="MobiDB-lite"/>
    </source>
</evidence>
<gene>
    <name evidence="2" type="ORF">HNR73_005070</name>
</gene>
<accession>A0A841FV27</accession>
<organism evidence="2 3">
    <name type="scientific">Phytomonospora endophytica</name>
    <dbReference type="NCBI Taxonomy" id="714109"/>
    <lineage>
        <taxon>Bacteria</taxon>
        <taxon>Bacillati</taxon>
        <taxon>Actinomycetota</taxon>
        <taxon>Actinomycetes</taxon>
        <taxon>Micromonosporales</taxon>
        <taxon>Micromonosporaceae</taxon>
        <taxon>Phytomonospora</taxon>
    </lineage>
</organism>
<protein>
    <submittedName>
        <fullName evidence="2">Uncharacterized protein</fullName>
    </submittedName>
</protein>
<name>A0A841FV27_9ACTN</name>
<proteinExistence type="predicted"/>
<reference evidence="2 3" key="1">
    <citation type="submission" date="2020-08" db="EMBL/GenBank/DDBJ databases">
        <title>Genomic Encyclopedia of Type Strains, Phase IV (KMG-IV): sequencing the most valuable type-strain genomes for metagenomic binning, comparative biology and taxonomic classification.</title>
        <authorList>
            <person name="Goeker M."/>
        </authorList>
    </citation>
    <scope>NUCLEOTIDE SEQUENCE [LARGE SCALE GENOMIC DNA]</scope>
    <source>
        <strain evidence="2 3">YIM 65646</strain>
    </source>
</reference>
<evidence type="ECO:0000313" key="3">
    <source>
        <dbReference type="Proteomes" id="UP000548476"/>
    </source>
</evidence>
<sequence length="288" mass="32304">MTRSLERLARRETESATDRGGRLTEITAILSDGPVSIDVPRIAQLVDPKRVKPFDGGKLAIPYAEPEWDDFKPPHSNKFGSSLPSYKKAHQMSVLKYRLALTDWRKRERARIEEYNVARTAYEQGIERRIDTHNKRAFRVIHGVRNGDPEAVVVYSNAALAESTFPEWLRVGRTLSYRPSARELTMTVELPPREVLPGGTFDERAEMYEALLVLLTLRCLRDGFLAGPPRIVNSVRIVGVVGNRRLVAVRAERAAFGDLNLESIDPTYALTQLGAQLSPDPYGLVPIG</sequence>
<dbReference type="RefSeq" id="WP_184790010.1">
    <property type="nucleotide sequence ID" value="NZ_BONT01000109.1"/>
</dbReference>
<dbReference type="EMBL" id="JACHGT010000011">
    <property type="protein sequence ID" value="MBB6037197.1"/>
    <property type="molecule type" value="Genomic_DNA"/>
</dbReference>
<feature type="region of interest" description="Disordered" evidence="1">
    <location>
        <begin position="1"/>
        <end position="20"/>
    </location>
</feature>
<dbReference type="Proteomes" id="UP000548476">
    <property type="component" value="Unassembled WGS sequence"/>
</dbReference>
<dbReference type="AlphaFoldDB" id="A0A841FV27"/>
<keyword evidence="3" id="KW-1185">Reference proteome</keyword>
<comment type="caution">
    <text evidence="2">The sequence shown here is derived from an EMBL/GenBank/DDBJ whole genome shotgun (WGS) entry which is preliminary data.</text>
</comment>
<evidence type="ECO:0000313" key="2">
    <source>
        <dbReference type="EMBL" id="MBB6037197.1"/>
    </source>
</evidence>